<organism evidence="1 2">
    <name type="scientific">Nitrospira lenta</name>
    <dbReference type="NCBI Taxonomy" id="1436998"/>
    <lineage>
        <taxon>Bacteria</taxon>
        <taxon>Pseudomonadati</taxon>
        <taxon>Nitrospirota</taxon>
        <taxon>Nitrospiria</taxon>
        <taxon>Nitrospirales</taxon>
        <taxon>Nitrospiraceae</taxon>
        <taxon>Nitrospira</taxon>
    </lineage>
</organism>
<dbReference type="OrthoDB" id="9808943at2"/>
<reference evidence="2" key="1">
    <citation type="submission" date="2018-04" db="EMBL/GenBank/DDBJ databases">
        <authorList>
            <person name="Lucker S."/>
            <person name="Sakoula D."/>
        </authorList>
    </citation>
    <scope>NUCLEOTIDE SEQUENCE [LARGE SCALE GENOMIC DNA]</scope>
</reference>
<dbReference type="Proteomes" id="UP000248168">
    <property type="component" value="Unassembled WGS sequence"/>
</dbReference>
<sequence length="128" mass="13751">MARQNVSTGGPWEATIGYSRAVRVGAHVQVSGTTAMTPGGLVGKGDPYAQTIQTCKTIETALRQAGVSLADVVRTRIYMANIDQWQEVGRAHGEVFGNIRPATTMVEVKRLIDPEMLVEIEADAIAPQ</sequence>
<dbReference type="PANTHER" id="PTHR43857:SF1">
    <property type="entry name" value="YJGH FAMILY PROTEIN"/>
    <property type="match status" value="1"/>
</dbReference>
<dbReference type="InParanoid" id="A0A330L416"/>
<dbReference type="InterPro" id="IPR006175">
    <property type="entry name" value="YjgF/YER057c/UK114"/>
</dbReference>
<gene>
    <name evidence="1" type="ORF">NITLEN_20143</name>
</gene>
<dbReference type="Gene3D" id="3.30.1330.40">
    <property type="entry name" value="RutC-like"/>
    <property type="match status" value="1"/>
</dbReference>
<name>A0A330L416_9BACT</name>
<accession>A0A330L416</accession>
<evidence type="ECO:0008006" key="3">
    <source>
        <dbReference type="Google" id="ProtNLM"/>
    </source>
</evidence>
<dbReference type="Pfam" id="PF01042">
    <property type="entry name" value="Ribonuc_L-PSP"/>
    <property type="match status" value="1"/>
</dbReference>
<dbReference type="RefSeq" id="WP_121988891.1">
    <property type="nucleotide sequence ID" value="NZ_OUNR01000012.1"/>
</dbReference>
<dbReference type="CDD" id="cd06154">
    <property type="entry name" value="YjgF_YER057c_UK114_like_6"/>
    <property type="match status" value="1"/>
</dbReference>
<proteinExistence type="predicted"/>
<protein>
    <recommendedName>
        <fullName evidence="3">RidA family protein</fullName>
    </recommendedName>
</protein>
<evidence type="ECO:0000313" key="2">
    <source>
        <dbReference type="Proteomes" id="UP000248168"/>
    </source>
</evidence>
<dbReference type="EMBL" id="OUNR01000012">
    <property type="protein sequence ID" value="SPP64503.1"/>
    <property type="molecule type" value="Genomic_DNA"/>
</dbReference>
<dbReference type="PANTHER" id="PTHR43857">
    <property type="entry name" value="BLR7761 PROTEIN"/>
    <property type="match status" value="1"/>
</dbReference>
<evidence type="ECO:0000313" key="1">
    <source>
        <dbReference type="EMBL" id="SPP64503.1"/>
    </source>
</evidence>
<dbReference type="SUPFAM" id="SSF55298">
    <property type="entry name" value="YjgF-like"/>
    <property type="match status" value="1"/>
</dbReference>
<dbReference type="InterPro" id="IPR035959">
    <property type="entry name" value="RutC-like_sf"/>
</dbReference>
<dbReference type="FunCoup" id="A0A330L416">
    <property type="interactions" value="467"/>
</dbReference>
<keyword evidence="2" id="KW-1185">Reference proteome</keyword>
<dbReference type="AlphaFoldDB" id="A0A330L416"/>